<dbReference type="InterPro" id="IPR000600">
    <property type="entry name" value="ROK"/>
</dbReference>
<comment type="similarity">
    <text evidence="1">Belongs to the ROK (NagC/XylR) family.</text>
</comment>
<accession>A0ABW2SKE7</accession>
<reference evidence="3" key="1">
    <citation type="journal article" date="2019" name="Int. J. Syst. Evol. Microbiol.">
        <title>The Global Catalogue of Microorganisms (GCM) 10K type strain sequencing project: providing services to taxonomists for standard genome sequencing and annotation.</title>
        <authorList>
            <consortium name="The Broad Institute Genomics Platform"/>
            <consortium name="The Broad Institute Genome Sequencing Center for Infectious Disease"/>
            <person name="Wu L."/>
            <person name="Ma J."/>
        </authorList>
    </citation>
    <scope>NUCLEOTIDE SEQUENCE [LARGE SCALE GENOMIC DNA]</scope>
    <source>
        <strain evidence="3">CCUG 56698</strain>
    </source>
</reference>
<dbReference type="SUPFAM" id="SSF53067">
    <property type="entry name" value="Actin-like ATPase domain"/>
    <property type="match status" value="1"/>
</dbReference>
<dbReference type="EMBL" id="JBHTEF010000001">
    <property type="protein sequence ID" value="MFC7579971.1"/>
    <property type="molecule type" value="Genomic_DNA"/>
</dbReference>
<dbReference type="RefSeq" id="WP_380971583.1">
    <property type="nucleotide sequence ID" value="NZ_JBHTEF010000001.1"/>
</dbReference>
<evidence type="ECO:0000313" key="3">
    <source>
        <dbReference type="Proteomes" id="UP001596527"/>
    </source>
</evidence>
<name>A0ABW2SKE7_9ACTO</name>
<dbReference type="InterPro" id="IPR049874">
    <property type="entry name" value="ROK_cs"/>
</dbReference>
<dbReference type="PROSITE" id="PS01125">
    <property type="entry name" value="ROK"/>
    <property type="match status" value="1"/>
</dbReference>
<gene>
    <name evidence="2" type="ORF">ACFQWG_01855</name>
</gene>
<protein>
    <submittedName>
        <fullName evidence="2">ROK family protein</fullName>
    </submittedName>
</protein>
<evidence type="ECO:0000313" key="2">
    <source>
        <dbReference type="EMBL" id="MFC7579971.1"/>
    </source>
</evidence>
<dbReference type="PANTHER" id="PTHR18964:SF169">
    <property type="entry name" value="N-ACETYLMANNOSAMINE KINASE"/>
    <property type="match status" value="1"/>
</dbReference>
<organism evidence="2 3">
    <name type="scientific">Schaalia naturae</name>
    <dbReference type="NCBI Taxonomy" id="635203"/>
    <lineage>
        <taxon>Bacteria</taxon>
        <taxon>Bacillati</taxon>
        <taxon>Actinomycetota</taxon>
        <taxon>Actinomycetes</taxon>
        <taxon>Actinomycetales</taxon>
        <taxon>Actinomycetaceae</taxon>
        <taxon>Schaalia</taxon>
    </lineage>
</organism>
<dbReference type="Pfam" id="PF00480">
    <property type="entry name" value="ROK"/>
    <property type="match status" value="1"/>
</dbReference>
<dbReference type="PANTHER" id="PTHR18964">
    <property type="entry name" value="ROK (REPRESSOR, ORF, KINASE) FAMILY"/>
    <property type="match status" value="1"/>
</dbReference>
<proteinExistence type="inferred from homology"/>
<dbReference type="Proteomes" id="UP001596527">
    <property type="component" value="Unassembled WGS sequence"/>
</dbReference>
<keyword evidence="3" id="KW-1185">Reference proteome</keyword>
<dbReference type="InterPro" id="IPR043129">
    <property type="entry name" value="ATPase_NBD"/>
</dbReference>
<dbReference type="Gene3D" id="3.30.420.40">
    <property type="match status" value="2"/>
</dbReference>
<evidence type="ECO:0000256" key="1">
    <source>
        <dbReference type="ARBA" id="ARBA00006479"/>
    </source>
</evidence>
<sequence>MSGRVALGIDIGGTKILAAVVETGTGAILSRARAATPADRGPAAVVDAAAGAAHVALAEADASVTVCGVGTAGTVDPRGVISSATDLLPGWAGTDVAGDLRRRLRLPVRVLNDGHATAMGEAELGAGRDGEDVLVVAVGTGIGAGFVHGGHLVAGPRGSFASVGHVLADPRGPRCSCGASGHLEAMASGPALEAAYRRLTGAGRPLVEVQSLAESGDERARRVFDEGGAVLGRTLAGAVSLLDADSVVIGGGVGQAGELLLAPLRASLAEAMGDRNRPVRVDSARLGADACVIGAALWAVRRGVSQSVHSPSSRSA</sequence>
<comment type="caution">
    <text evidence="2">The sequence shown here is derived from an EMBL/GenBank/DDBJ whole genome shotgun (WGS) entry which is preliminary data.</text>
</comment>